<reference evidence="1" key="1">
    <citation type="submission" date="2022-05" db="EMBL/GenBank/DDBJ databases">
        <title>The Musa troglodytarum L. genome provides insights into the mechanism of non-climacteric behaviour and enrichment of carotenoids.</title>
        <authorList>
            <person name="Wang J."/>
        </authorList>
    </citation>
    <scope>NUCLEOTIDE SEQUENCE</scope>
    <source>
        <tissue evidence="1">Leaf</tissue>
    </source>
</reference>
<gene>
    <name evidence="1" type="ORF">MUK42_04380</name>
</gene>
<evidence type="ECO:0000313" key="2">
    <source>
        <dbReference type="Proteomes" id="UP001055439"/>
    </source>
</evidence>
<organism evidence="1 2">
    <name type="scientific">Musa troglodytarum</name>
    <name type="common">fe'i banana</name>
    <dbReference type="NCBI Taxonomy" id="320322"/>
    <lineage>
        <taxon>Eukaryota</taxon>
        <taxon>Viridiplantae</taxon>
        <taxon>Streptophyta</taxon>
        <taxon>Embryophyta</taxon>
        <taxon>Tracheophyta</taxon>
        <taxon>Spermatophyta</taxon>
        <taxon>Magnoliopsida</taxon>
        <taxon>Liliopsida</taxon>
        <taxon>Zingiberales</taxon>
        <taxon>Musaceae</taxon>
        <taxon>Musa</taxon>
    </lineage>
</organism>
<dbReference type="Proteomes" id="UP001055439">
    <property type="component" value="Chromosome 7"/>
</dbReference>
<keyword evidence="2" id="KW-1185">Reference proteome</keyword>
<name>A0A9E7KI41_9LILI</name>
<accession>A0A9E7KI41</accession>
<evidence type="ECO:0000313" key="1">
    <source>
        <dbReference type="EMBL" id="URE17239.1"/>
    </source>
</evidence>
<proteinExistence type="predicted"/>
<dbReference type="AlphaFoldDB" id="A0A9E7KI41"/>
<dbReference type="EMBL" id="CP097509">
    <property type="protein sequence ID" value="URE17239.1"/>
    <property type="molecule type" value="Genomic_DNA"/>
</dbReference>
<sequence length="35" mass="4113">MYEILRQCNDMAGTQDVWRLLDDSHDPVMALHPKI</sequence>
<protein>
    <submittedName>
        <fullName evidence="1">Uncharacterized protein</fullName>
    </submittedName>
</protein>